<accession>A0A9N8HBP1</accession>
<proteinExistence type="predicted"/>
<keyword evidence="3" id="KW-1185">Reference proteome</keyword>
<dbReference type="EMBL" id="CAICTM010000284">
    <property type="protein sequence ID" value="CAB9506937.1"/>
    <property type="molecule type" value="Genomic_DNA"/>
</dbReference>
<evidence type="ECO:0000313" key="2">
    <source>
        <dbReference type="EMBL" id="CAB9506937.1"/>
    </source>
</evidence>
<comment type="caution">
    <text evidence="2">The sequence shown here is derived from an EMBL/GenBank/DDBJ whole genome shotgun (WGS) entry which is preliminary data.</text>
</comment>
<feature type="compositionally biased region" description="Polar residues" evidence="1">
    <location>
        <begin position="132"/>
        <end position="168"/>
    </location>
</feature>
<dbReference type="AlphaFoldDB" id="A0A9N8HBP1"/>
<feature type="compositionally biased region" description="Basic and acidic residues" evidence="1">
    <location>
        <begin position="113"/>
        <end position="129"/>
    </location>
</feature>
<evidence type="ECO:0000313" key="3">
    <source>
        <dbReference type="Proteomes" id="UP001153069"/>
    </source>
</evidence>
<protein>
    <submittedName>
        <fullName evidence="2">Uncharacterized protein</fullName>
    </submittedName>
</protein>
<gene>
    <name evidence="2" type="ORF">SEMRO_285_G108180.1</name>
</gene>
<feature type="region of interest" description="Disordered" evidence="1">
    <location>
        <begin position="54"/>
        <end position="78"/>
    </location>
</feature>
<reference evidence="2" key="1">
    <citation type="submission" date="2020-06" db="EMBL/GenBank/DDBJ databases">
        <authorList>
            <consortium name="Plant Systems Biology data submission"/>
        </authorList>
    </citation>
    <scope>NUCLEOTIDE SEQUENCE</scope>
    <source>
        <strain evidence="2">D6</strain>
    </source>
</reference>
<organism evidence="2 3">
    <name type="scientific">Seminavis robusta</name>
    <dbReference type="NCBI Taxonomy" id="568900"/>
    <lineage>
        <taxon>Eukaryota</taxon>
        <taxon>Sar</taxon>
        <taxon>Stramenopiles</taxon>
        <taxon>Ochrophyta</taxon>
        <taxon>Bacillariophyta</taxon>
        <taxon>Bacillariophyceae</taxon>
        <taxon>Bacillariophycidae</taxon>
        <taxon>Naviculales</taxon>
        <taxon>Naviculaceae</taxon>
        <taxon>Seminavis</taxon>
    </lineage>
</organism>
<evidence type="ECO:0000256" key="1">
    <source>
        <dbReference type="SAM" id="MobiDB-lite"/>
    </source>
</evidence>
<dbReference type="Proteomes" id="UP001153069">
    <property type="component" value="Unassembled WGS sequence"/>
</dbReference>
<sequence>MLTCLGPWLSDCHAVKGVDPGPQASQEETAVVYNNMKSTADYLYEIRKELRSLTSDGAKDGEGTGDSKASGSLSGGTLSRLEDKLDKLGDKLDSLGKQTTFMVKNWDEDDEEDRRLKERHAENGGEKGHLSYKSNFSGDSSKGQIRYTAQNPFSPDTSAANQTNVQSA</sequence>
<feature type="region of interest" description="Disordered" evidence="1">
    <location>
        <begin position="99"/>
        <end position="168"/>
    </location>
</feature>
<name>A0A9N8HBP1_9STRA</name>